<name>S7QEA3_GLOTA</name>
<dbReference type="InterPro" id="IPR021475">
    <property type="entry name" value="Pants/Emi1-like"/>
</dbReference>
<dbReference type="STRING" id="670483.S7QEA3"/>
<evidence type="ECO:0000313" key="1">
    <source>
        <dbReference type="EMBL" id="EPQ57628.1"/>
    </source>
</evidence>
<dbReference type="KEGG" id="gtr:GLOTRDRAFT_74533"/>
<proteinExistence type="predicted"/>
<gene>
    <name evidence="1" type="ORF">GLOTRDRAFT_74533</name>
</gene>
<evidence type="ECO:0008006" key="3">
    <source>
        <dbReference type="Google" id="ProtNLM"/>
    </source>
</evidence>
<dbReference type="RefSeq" id="XP_007864690.1">
    <property type="nucleotide sequence ID" value="XM_007866499.1"/>
</dbReference>
<dbReference type="Proteomes" id="UP000030669">
    <property type="component" value="Unassembled WGS sequence"/>
</dbReference>
<accession>S7QEA3</accession>
<dbReference type="eggNOG" id="ENOG502S419">
    <property type="taxonomic scope" value="Eukaryota"/>
</dbReference>
<evidence type="ECO:0000313" key="2">
    <source>
        <dbReference type="Proteomes" id="UP000030669"/>
    </source>
</evidence>
<dbReference type="GeneID" id="19308432"/>
<dbReference type="PANTHER" id="PTHR28052:SF1">
    <property type="entry name" value="UPF0545 PROTEIN C22ORF39"/>
    <property type="match status" value="1"/>
</dbReference>
<protein>
    <recommendedName>
        <fullName evidence="3">Early meiotic induction protein 1</fullName>
    </recommendedName>
</protein>
<sequence length="130" mass="15327">MSTVDFATAVAQEEAYLQKLHPTPDDIPGCMKIFDDFLSCNITVNQIRSLYRYGQRAECGHKWEDFKFCMSITNLHPEERRNVWIRRRAEWWAHRRLSQSSEDIWEIRKEPLQNWPPATPTCDANAETIA</sequence>
<dbReference type="Pfam" id="PF11326">
    <property type="entry name" value="PANTS-like"/>
    <property type="match status" value="1"/>
</dbReference>
<dbReference type="OMA" id="PGCMKLF"/>
<dbReference type="OrthoDB" id="2017405at2759"/>
<dbReference type="AlphaFoldDB" id="S7QEA3"/>
<dbReference type="EMBL" id="KB469299">
    <property type="protein sequence ID" value="EPQ57628.1"/>
    <property type="molecule type" value="Genomic_DNA"/>
</dbReference>
<dbReference type="PANTHER" id="PTHR28052">
    <property type="entry name" value="UPF0545 PROTEIN C22ORF39"/>
    <property type="match status" value="1"/>
</dbReference>
<organism evidence="1 2">
    <name type="scientific">Gloeophyllum trabeum (strain ATCC 11539 / FP-39264 / Madison 617)</name>
    <name type="common">Brown rot fungus</name>
    <dbReference type="NCBI Taxonomy" id="670483"/>
    <lineage>
        <taxon>Eukaryota</taxon>
        <taxon>Fungi</taxon>
        <taxon>Dikarya</taxon>
        <taxon>Basidiomycota</taxon>
        <taxon>Agaricomycotina</taxon>
        <taxon>Agaricomycetes</taxon>
        <taxon>Gloeophyllales</taxon>
        <taxon>Gloeophyllaceae</taxon>
        <taxon>Gloeophyllum</taxon>
    </lineage>
</organism>
<reference evidence="1 2" key="1">
    <citation type="journal article" date="2012" name="Science">
        <title>The Paleozoic origin of enzymatic lignin decomposition reconstructed from 31 fungal genomes.</title>
        <authorList>
            <person name="Floudas D."/>
            <person name="Binder M."/>
            <person name="Riley R."/>
            <person name="Barry K."/>
            <person name="Blanchette R.A."/>
            <person name="Henrissat B."/>
            <person name="Martinez A.T."/>
            <person name="Otillar R."/>
            <person name="Spatafora J.W."/>
            <person name="Yadav J.S."/>
            <person name="Aerts A."/>
            <person name="Benoit I."/>
            <person name="Boyd A."/>
            <person name="Carlson A."/>
            <person name="Copeland A."/>
            <person name="Coutinho P.M."/>
            <person name="de Vries R.P."/>
            <person name="Ferreira P."/>
            <person name="Findley K."/>
            <person name="Foster B."/>
            <person name="Gaskell J."/>
            <person name="Glotzer D."/>
            <person name="Gorecki P."/>
            <person name="Heitman J."/>
            <person name="Hesse C."/>
            <person name="Hori C."/>
            <person name="Igarashi K."/>
            <person name="Jurgens J.A."/>
            <person name="Kallen N."/>
            <person name="Kersten P."/>
            <person name="Kohler A."/>
            <person name="Kuees U."/>
            <person name="Kumar T.K.A."/>
            <person name="Kuo A."/>
            <person name="LaButti K."/>
            <person name="Larrondo L.F."/>
            <person name="Lindquist E."/>
            <person name="Ling A."/>
            <person name="Lombard V."/>
            <person name="Lucas S."/>
            <person name="Lundell T."/>
            <person name="Martin R."/>
            <person name="McLaughlin D.J."/>
            <person name="Morgenstern I."/>
            <person name="Morin E."/>
            <person name="Murat C."/>
            <person name="Nagy L.G."/>
            <person name="Nolan M."/>
            <person name="Ohm R.A."/>
            <person name="Patyshakuliyeva A."/>
            <person name="Rokas A."/>
            <person name="Ruiz-Duenas F.J."/>
            <person name="Sabat G."/>
            <person name="Salamov A."/>
            <person name="Samejima M."/>
            <person name="Schmutz J."/>
            <person name="Slot J.C."/>
            <person name="St John F."/>
            <person name="Stenlid J."/>
            <person name="Sun H."/>
            <person name="Sun S."/>
            <person name="Syed K."/>
            <person name="Tsang A."/>
            <person name="Wiebenga A."/>
            <person name="Young D."/>
            <person name="Pisabarro A."/>
            <person name="Eastwood D.C."/>
            <person name="Martin F."/>
            <person name="Cullen D."/>
            <person name="Grigoriev I.V."/>
            <person name="Hibbett D.S."/>
        </authorList>
    </citation>
    <scope>NUCLEOTIDE SEQUENCE [LARGE SCALE GENOMIC DNA]</scope>
    <source>
        <strain evidence="1 2">ATCC 11539</strain>
    </source>
</reference>
<keyword evidence="2" id="KW-1185">Reference proteome</keyword>
<dbReference type="HOGENOM" id="CLU_131110_1_0_1"/>